<keyword evidence="2" id="KW-1185">Reference proteome</keyword>
<evidence type="ECO:0000313" key="1">
    <source>
        <dbReference type="EMBL" id="KAJ8011044.1"/>
    </source>
</evidence>
<organism evidence="1 2">
    <name type="scientific">Dallia pectoralis</name>
    <name type="common">Alaska blackfish</name>
    <dbReference type="NCBI Taxonomy" id="75939"/>
    <lineage>
        <taxon>Eukaryota</taxon>
        <taxon>Metazoa</taxon>
        <taxon>Chordata</taxon>
        <taxon>Craniata</taxon>
        <taxon>Vertebrata</taxon>
        <taxon>Euteleostomi</taxon>
        <taxon>Actinopterygii</taxon>
        <taxon>Neopterygii</taxon>
        <taxon>Teleostei</taxon>
        <taxon>Protacanthopterygii</taxon>
        <taxon>Esociformes</taxon>
        <taxon>Umbridae</taxon>
        <taxon>Dallia</taxon>
    </lineage>
</organism>
<name>A0ACC2H529_DALPE</name>
<gene>
    <name evidence="1" type="ORF">DPEC_G00054100</name>
</gene>
<reference evidence="1" key="1">
    <citation type="submission" date="2021-05" db="EMBL/GenBank/DDBJ databases">
        <authorList>
            <person name="Pan Q."/>
            <person name="Jouanno E."/>
            <person name="Zahm M."/>
            <person name="Klopp C."/>
            <person name="Cabau C."/>
            <person name="Louis A."/>
            <person name="Berthelot C."/>
            <person name="Parey E."/>
            <person name="Roest Crollius H."/>
            <person name="Montfort J."/>
            <person name="Robinson-Rechavi M."/>
            <person name="Bouchez O."/>
            <person name="Lampietro C."/>
            <person name="Lopez Roques C."/>
            <person name="Donnadieu C."/>
            <person name="Postlethwait J."/>
            <person name="Bobe J."/>
            <person name="Dillon D."/>
            <person name="Chandos A."/>
            <person name="von Hippel F."/>
            <person name="Guiguen Y."/>
        </authorList>
    </citation>
    <scope>NUCLEOTIDE SEQUENCE</scope>
    <source>
        <strain evidence="1">YG-Jan2019</strain>
    </source>
</reference>
<dbReference type="Proteomes" id="UP001157502">
    <property type="component" value="Chromosome 5"/>
</dbReference>
<sequence>MKGETFTSSSCKLMALCVVDLPQAIYNSLLQANVSTCTKKLVAAAAIGGVSLLLLARHFQRRKGRKKGSRSPQWEQMGGFELSALPVNQGKAAFRHQAIRPLNSQNVAESLSRGGPEGRMSDSLQSLASVKSICWDRPGDKGLCSVVTIPFTTPEDLYLMGVELFKEALSHWEQVLTFRGRPGDEGGGSLKLEAAEESVEDLISPDFAHKLQVLLQRAYRLQEEFEGPLGMSGPSPNTNSIYSHNEARVMQGDDPEENVSCHRDSMNITSNDSFVSAAELAEQLMSCTGRSHLTPFREQVVSVPLRFSFYDEALRLAEEGQISCRVPRTRQFECLGDMDFLAKLHCIRQACQLILCKTTRTFLAKTGKKVLSSIILKACKSPKRFEEVFEEMMVFLEHQEHWQNTEVELATRGVKHLNFYDIVLDFILMDWFEDLENPPTSIQNVVNNRWLNASFKETAVASSCWSVLKQKRQHMKVPDGFIAHLFSICEQICPVLAWGFLGPKTSLHDFCCFFKDQVLFFLKDMFDLEKVRYCSVETLAEDILHLLHLRSELLLANLGADSFCNNSPPYSPTHLP</sequence>
<protein>
    <submittedName>
        <fullName evidence="1">Uncharacterized protein</fullName>
    </submittedName>
</protein>
<comment type="caution">
    <text evidence="1">The sequence shown here is derived from an EMBL/GenBank/DDBJ whole genome shotgun (WGS) entry which is preliminary data.</text>
</comment>
<proteinExistence type="predicted"/>
<dbReference type="EMBL" id="CM055732">
    <property type="protein sequence ID" value="KAJ8011044.1"/>
    <property type="molecule type" value="Genomic_DNA"/>
</dbReference>
<evidence type="ECO:0000313" key="2">
    <source>
        <dbReference type="Proteomes" id="UP001157502"/>
    </source>
</evidence>
<accession>A0ACC2H529</accession>